<evidence type="ECO:0000313" key="1">
    <source>
        <dbReference type="EMBL" id="SVD18940.1"/>
    </source>
</evidence>
<gene>
    <name evidence="1" type="ORF">METZ01_LOCUS371794</name>
</gene>
<proteinExistence type="predicted"/>
<dbReference type="AlphaFoldDB" id="A0A382T9Y7"/>
<dbReference type="Gene3D" id="3.40.190.10">
    <property type="entry name" value="Periplasmic binding protein-like II"/>
    <property type="match status" value="1"/>
</dbReference>
<accession>A0A382T9Y7</accession>
<name>A0A382T9Y7_9ZZZZ</name>
<sequence length="100" mass="10565">MRRLSLFIALCVLVASPLAQASETNSGHAMTMYDTEPVKYGENFSHFDYLNPNAPKGGGIRLGAVGTFDSFNTFIAKGNAAGTGSVETLITSSADEPFTV</sequence>
<evidence type="ECO:0008006" key="2">
    <source>
        <dbReference type="Google" id="ProtNLM"/>
    </source>
</evidence>
<protein>
    <recommendedName>
        <fullName evidence="2">ABC transporter substrate-binding protein</fullName>
    </recommendedName>
</protein>
<dbReference type="EMBL" id="UINC01135033">
    <property type="protein sequence ID" value="SVD18940.1"/>
    <property type="molecule type" value="Genomic_DNA"/>
</dbReference>
<reference evidence="1" key="1">
    <citation type="submission" date="2018-05" db="EMBL/GenBank/DDBJ databases">
        <authorList>
            <person name="Lanie J.A."/>
            <person name="Ng W.-L."/>
            <person name="Kazmierczak K.M."/>
            <person name="Andrzejewski T.M."/>
            <person name="Davidsen T.M."/>
            <person name="Wayne K.J."/>
            <person name="Tettelin H."/>
            <person name="Glass J.I."/>
            <person name="Rusch D."/>
            <person name="Podicherti R."/>
            <person name="Tsui H.-C.T."/>
            <person name="Winkler M.E."/>
        </authorList>
    </citation>
    <scope>NUCLEOTIDE SEQUENCE</scope>
</reference>
<organism evidence="1">
    <name type="scientific">marine metagenome</name>
    <dbReference type="NCBI Taxonomy" id="408172"/>
    <lineage>
        <taxon>unclassified sequences</taxon>
        <taxon>metagenomes</taxon>
        <taxon>ecological metagenomes</taxon>
    </lineage>
</organism>
<feature type="non-terminal residue" evidence="1">
    <location>
        <position position="100"/>
    </location>
</feature>